<evidence type="ECO:0000259" key="6">
    <source>
        <dbReference type="PROSITE" id="PS50850"/>
    </source>
</evidence>
<keyword evidence="4 5" id="KW-0472">Membrane</keyword>
<feature type="transmembrane region" description="Helical" evidence="5">
    <location>
        <begin position="65"/>
        <end position="84"/>
    </location>
</feature>
<dbReference type="AlphaFoldDB" id="A0A212RCI0"/>
<comment type="subcellular location">
    <subcellularLocation>
        <location evidence="1">Membrane</location>
        <topology evidence="1">Multi-pass membrane protein</topology>
    </subcellularLocation>
</comment>
<organism evidence="7 8">
    <name type="scientific">Arboricoccus pini</name>
    <dbReference type="NCBI Taxonomy" id="1963835"/>
    <lineage>
        <taxon>Bacteria</taxon>
        <taxon>Pseudomonadati</taxon>
        <taxon>Pseudomonadota</taxon>
        <taxon>Alphaproteobacteria</taxon>
        <taxon>Geminicoccales</taxon>
        <taxon>Geminicoccaceae</taxon>
        <taxon>Arboricoccus</taxon>
    </lineage>
</organism>
<feature type="transmembrane region" description="Helical" evidence="5">
    <location>
        <begin position="184"/>
        <end position="205"/>
    </location>
</feature>
<keyword evidence="8" id="KW-1185">Reference proteome</keyword>
<dbReference type="PANTHER" id="PTHR23508">
    <property type="entry name" value="CARBOXYLIC ACID TRANSPORTER PROTEIN HOMOLOG"/>
    <property type="match status" value="1"/>
</dbReference>
<feature type="transmembrane region" description="Helical" evidence="5">
    <location>
        <begin position="430"/>
        <end position="454"/>
    </location>
</feature>
<evidence type="ECO:0000256" key="2">
    <source>
        <dbReference type="ARBA" id="ARBA00022692"/>
    </source>
</evidence>
<feature type="transmembrane region" description="Helical" evidence="5">
    <location>
        <begin position="337"/>
        <end position="358"/>
    </location>
</feature>
<dbReference type="Proteomes" id="UP000197065">
    <property type="component" value="Unassembled WGS sequence"/>
</dbReference>
<dbReference type="InterPro" id="IPR020846">
    <property type="entry name" value="MFS_dom"/>
</dbReference>
<dbReference type="SUPFAM" id="SSF103473">
    <property type="entry name" value="MFS general substrate transporter"/>
    <property type="match status" value="1"/>
</dbReference>
<proteinExistence type="predicted"/>
<feature type="transmembrane region" description="Helical" evidence="5">
    <location>
        <begin position="364"/>
        <end position="387"/>
    </location>
</feature>
<feature type="domain" description="Major facilitator superfamily (MFS) profile" evidence="6">
    <location>
        <begin position="24"/>
        <end position="459"/>
    </location>
</feature>
<keyword evidence="2 5" id="KW-0812">Transmembrane</keyword>
<feature type="transmembrane region" description="Helical" evidence="5">
    <location>
        <begin position="399"/>
        <end position="424"/>
    </location>
</feature>
<dbReference type="GO" id="GO:0005886">
    <property type="term" value="C:plasma membrane"/>
    <property type="evidence" value="ECO:0007669"/>
    <property type="project" value="TreeGrafter"/>
</dbReference>
<feature type="transmembrane region" description="Helical" evidence="5">
    <location>
        <begin position="308"/>
        <end position="330"/>
    </location>
</feature>
<name>A0A212RCI0_9PROT</name>
<dbReference type="OrthoDB" id="5368493at2"/>
<feature type="transmembrane region" description="Helical" evidence="5">
    <location>
        <begin position="20"/>
        <end position="45"/>
    </location>
</feature>
<evidence type="ECO:0000256" key="4">
    <source>
        <dbReference type="ARBA" id="ARBA00023136"/>
    </source>
</evidence>
<dbReference type="GO" id="GO:0046943">
    <property type="term" value="F:carboxylic acid transmembrane transporter activity"/>
    <property type="evidence" value="ECO:0007669"/>
    <property type="project" value="TreeGrafter"/>
</dbReference>
<evidence type="ECO:0000256" key="3">
    <source>
        <dbReference type="ARBA" id="ARBA00022989"/>
    </source>
</evidence>
<reference evidence="7 8" key="1">
    <citation type="submission" date="2017-06" db="EMBL/GenBank/DDBJ databases">
        <authorList>
            <person name="Kim H.J."/>
            <person name="Triplett B.A."/>
        </authorList>
    </citation>
    <scope>NUCLEOTIDE SEQUENCE [LARGE SCALE GENOMIC DNA]</scope>
    <source>
        <strain evidence="7 8">B29T1</strain>
    </source>
</reference>
<feature type="transmembrane region" description="Helical" evidence="5">
    <location>
        <begin position="120"/>
        <end position="138"/>
    </location>
</feature>
<dbReference type="InterPro" id="IPR005828">
    <property type="entry name" value="MFS_sugar_transport-like"/>
</dbReference>
<protein>
    <submittedName>
        <fullName evidence="7">Predicted arabinose efflux permease, MFS family</fullName>
    </submittedName>
</protein>
<keyword evidence="3 5" id="KW-1133">Transmembrane helix</keyword>
<feature type="transmembrane region" description="Helical" evidence="5">
    <location>
        <begin position="91"/>
        <end position="114"/>
    </location>
</feature>
<evidence type="ECO:0000313" key="8">
    <source>
        <dbReference type="Proteomes" id="UP000197065"/>
    </source>
</evidence>
<dbReference type="Pfam" id="PF00083">
    <property type="entry name" value="Sugar_tr"/>
    <property type="match status" value="1"/>
</dbReference>
<evidence type="ECO:0000313" key="7">
    <source>
        <dbReference type="EMBL" id="SNB69985.1"/>
    </source>
</evidence>
<dbReference type="InterPro" id="IPR036259">
    <property type="entry name" value="MFS_trans_sf"/>
</dbReference>
<evidence type="ECO:0000256" key="5">
    <source>
        <dbReference type="SAM" id="Phobius"/>
    </source>
</evidence>
<dbReference type="Gene3D" id="1.20.1250.20">
    <property type="entry name" value="MFS general substrate transporter like domains"/>
    <property type="match status" value="1"/>
</dbReference>
<evidence type="ECO:0000256" key="1">
    <source>
        <dbReference type="ARBA" id="ARBA00004141"/>
    </source>
</evidence>
<dbReference type="PROSITE" id="PS50850">
    <property type="entry name" value="MFS"/>
    <property type="match status" value="1"/>
</dbReference>
<dbReference type="InterPro" id="IPR003663">
    <property type="entry name" value="Sugar/inositol_transpt"/>
</dbReference>
<dbReference type="RefSeq" id="WP_088561658.1">
    <property type="nucleotide sequence ID" value="NZ_FYEH01000007.1"/>
</dbReference>
<gene>
    <name evidence="7" type="ORF">SAMN07250955_10789</name>
</gene>
<accession>A0A212RCI0</accession>
<sequence length="476" mass="50504">MDAIRTQIPARLDRLPWTRFHLFVILALGITWILDGLEVTIVGAMGGVLQHGDTLALSAAQIGDIGALYIAGAVIGALFFGYLTDRQGRRLIFFLTLAVYLAGVVVSSVAQGFWSLAVGRLLIGLGIGGEYAAVNSAIDELIPARLRGRIALLVNGSFWIGAAVGASLTTILLDPAIVPVDLGWRIGFGLGALIAVVVLFLRGFVPESPRWQATHGYVEAAESTMRRIEATVSAEAQAHLPPPGSAITIHPQRTFGFARILKAMLSTHRRQAVLCLTLMGTQAFLYNALFFTYALILIHFFGVDASRAGLYLLPFALGNFLGPVLLGPLFDTIGRRLMITSTYALSGILLALTAWMFVNGLLTATTQTVCWSIIFFFASAAASSAYLTVSEIFPLEVRALAISLFYAIGTAVGGVLGPLIFGRLVDTGSIWALFGGFIAAAVLMLVAALVELMIGVDAEGKSLEDIATPLSASASS</sequence>
<dbReference type="EMBL" id="FYEH01000007">
    <property type="protein sequence ID" value="SNB69985.1"/>
    <property type="molecule type" value="Genomic_DNA"/>
</dbReference>
<dbReference type="CDD" id="cd17316">
    <property type="entry name" value="MFS_SV2_like"/>
    <property type="match status" value="1"/>
</dbReference>
<dbReference type="PANTHER" id="PTHR23508:SF10">
    <property type="entry name" value="CARBOXYLIC ACID TRANSPORTER PROTEIN HOMOLOG"/>
    <property type="match status" value="1"/>
</dbReference>
<dbReference type="PRINTS" id="PR00171">
    <property type="entry name" value="SUGRTRNSPORT"/>
</dbReference>
<feature type="transmembrane region" description="Helical" evidence="5">
    <location>
        <begin position="150"/>
        <end position="172"/>
    </location>
</feature>
<feature type="transmembrane region" description="Helical" evidence="5">
    <location>
        <begin position="272"/>
        <end position="302"/>
    </location>
</feature>